<comment type="similarity">
    <text evidence="2">Belongs to the methyl-accepting chemotaxis (MCP) protein family.</text>
</comment>
<evidence type="ECO:0000256" key="5">
    <source>
        <dbReference type="SAM" id="Phobius"/>
    </source>
</evidence>
<feature type="transmembrane region" description="Helical" evidence="5">
    <location>
        <begin position="12"/>
        <end position="33"/>
    </location>
</feature>
<dbReference type="OrthoDB" id="5332496at2"/>
<name>A0A1I5KU94_9BACT</name>
<evidence type="ECO:0000259" key="7">
    <source>
        <dbReference type="PROSITE" id="PS50885"/>
    </source>
</evidence>
<organism evidence="8 9">
    <name type="scientific">Hydrogenimonas thermophila</name>
    <dbReference type="NCBI Taxonomy" id="223786"/>
    <lineage>
        <taxon>Bacteria</taxon>
        <taxon>Pseudomonadati</taxon>
        <taxon>Campylobacterota</taxon>
        <taxon>Epsilonproteobacteria</taxon>
        <taxon>Campylobacterales</taxon>
        <taxon>Hydrogenimonadaceae</taxon>
        <taxon>Hydrogenimonas</taxon>
    </lineage>
</organism>
<keyword evidence="5" id="KW-0812">Transmembrane</keyword>
<reference evidence="8 9" key="1">
    <citation type="submission" date="2016-10" db="EMBL/GenBank/DDBJ databases">
        <authorList>
            <person name="de Groot N.N."/>
        </authorList>
    </citation>
    <scope>NUCLEOTIDE SEQUENCE [LARGE SCALE GENOMIC DNA]</scope>
    <source>
        <strain evidence="8 9">EP1-55-1</strain>
    </source>
</reference>
<dbReference type="RefSeq" id="WP_092909842.1">
    <property type="nucleotide sequence ID" value="NZ_FOXB01000001.1"/>
</dbReference>
<keyword evidence="1" id="KW-0145">Chemotaxis</keyword>
<dbReference type="GO" id="GO:0006935">
    <property type="term" value="P:chemotaxis"/>
    <property type="evidence" value="ECO:0007669"/>
    <property type="project" value="UniProtKB-KW"/>
</dbReference>
<dbReference type="STRING" id="223786.SAMN05216234_10193"/>
<dbReference type="GO" id="GO:0005886">
    <property type="term" value="C:plasma membrane"/>
    <property type="evidence" value="ECO:0007669"/>
    <property type="project" value="TreeGrafter"/>
</dbReference>
<dbReference type="Gene3D" id="1.10.287.950">
    <property type="entry name" value="Methyl-accepting chemotaxis protein"/>
    <property type="match status" value="1"/>
</dbReference>
<feature type="coiled-coil region" evidence="4">
    <location>
        <begin position="318"/>
        <end position="366"/>
    </location>
</feature>
<dbReference type="GO" id="GO:0004888">
    <property type="term" value="F:transmembrane signaling receptor activity"/>
    <property type="evidence" value="ECO:0007669"/>
    <property type="project" value="TreeGrafter"/>
</dbReference>
<evidence type="ECO:0000256" key="3">
    <source>
        <dbReference type="PROSITE-ProRule" id="PRU00284"/>
    </source>
</evidence>
<dbReference type="GO" id="GO:0007165">
    <property type="term" value="P:signal transduction"/>
    <property type="evidence" value="ECO:0007669"/>
    <property type="project" value="UniProtKB-KW"/>
</dbReference>
<sequence length="572" mass="64719">MKKIVSIRTKNSWLGVGIFIAFIILQITIGYRISMTKESIEKNHEIYQKEVILQNIYIEFLQYKNDKNKIHIDKIRKYLNTLGEPYRSRILSYLPNFEKQDQNTTLPTKLDQYLKSSIAKIKSDLKISDNLDITKENIIMFIIILIINIIINLALYIFAKRIINNIDILQNGLVTFFEYLNRNISNPTKLNINSNDEFEVIADIINKNIEKIEKDLQKDKECVEEIRNVVHSMSEGDFSYRIHSNPANPEIAELKKSLNTFLDEIQKLYSTILSVLENYKQEDYTPRVSLKAKGEIEVLIDGVNKLGDSLSNSAQLIAKSLAEKSEVLQETSNKLTENIDELSKTLSQTNKNIDIATNQIDDIMQAIESTVHKTNQMKEVANKTSDSAQKGQKLAENTLNAMQEIYSSTNDISEAISVIDSIAFQTNILSLNAAVEAATAGEAGKGFAVVAQEVRNLANKSAEAAKKIKELVSKTQVKSTEGIEISENMKENFLSVVKNVSNTLGLVNSVANEADGEMKKIESINKLIKDIDEMTNQNKVIMQNTYVVTYDLSKISNELYEQVKNKKFVSDN</sequence>
<dbReference type="SUPFAM" id="SSF58104">
    <property type="entry name" value="Methyl-accepting chemotaxis protein (MCP) signaling domain"/>
    <property type="match status" value="1"/>
</dbReference>
<accession>A0A1I5KU94</accession>
<protein>
    <submittedName>
        <fullName evidence="8">Methyl-accepting chemotaxis protein</fullName>
    </submittedName>
</protein>
<feature type="domain" description="Methyl-accepting transducer" evidence="6">
    <location>
        <begin position="324"/>
        <end position="553"/>
    </location>
</feature>
<dbReference type="PANTHER" id="PTHR43531:SF11">
    <property type="entry name" value="METHYL-ACCEPTING CHEMOTAXIS PROTEIN 3"/>
    <property type="match status" value="1"/>
</dbReference>
<dbReference type="InterPro" id="IPR003660">
    <property type="entry name" value="HAMP_dom"/>
</dbReference>
<dbReference type="Pfam" id="PF00015">
    <property type="entry name" value="MCPsignal"/>
    <property type="match status" value="1"/>
</dbReference>
<gene>
    <name evidence="8" type="ORF">SAMN05216234_10193</name>
</gene>
<evidence type="ECO:0000313" key="9">
    <source>
        <dbReference type="Proteomes" id="UP000199227"/>
    </source>
</evidence>
<dbReference type="PROSITE" id="PS50885">
    <property type="entry name" value="HAMP"/>
    <property type="match status" value="1"/>
</dbReference>
<dbReference type="Proteomes" id="UP000199227">
    <property type="component" value="Unassembled WGS sequence"/>
</dbReference>
<dbReference type="CDD" id="cd06225">
    <property type="entry name" value="HAMP"/>
    <property type="match status" value="1"/>
</dbReference>
<feature type="transmembrane region" description="Helical" evidence="5">
    <location>
        <begin position="138"/>
        <end position="159"/>
    </location>
</feature>
<evidence type="ECO:0000313" key="8">
    <source>
        <dbReference type="EMBL" id="SFO88577.1"/>
    </source>
</evidence>
<keyword evidence="3" id="KW-0807">Transducer</keyword>
<dbReference type="Pfam" id="PF00672">
    <property type="entry name" value="HAMP"/>
    <property type="match status" value="1"/>
</dbReference>
<dbReference type="PANTHER" id="PTHR43531">
    <property type="entry name" value="PROTEIN ICFG"/>
    <property type="match status" value="1"/>
</dbReference>
<keyword evidence="4" id="KW-0175">Coiled coil</keyword>
<evidence type="ECO:0000259" key="6">
    <source>
        <dbReference type="PROSITE" id="PS50111"/>
    </source>
</evidence>
<dbReference type="Gene3D" id="1.20.120.1530">
    <property type="match status" value="1"/>
</dbReference>
<dbReference type="InterPro" id="IPR051310">
    <property type="entry name" value="MCP_chemotaxis"/>
</dbReference>
<feature type="domain" description="HAMP" evidence="7">
    <location>
        <begin position="223"/>
        <end position="270"/>
    </location>
</feature>
<keyword evidence="5" id="KW-1133">Transmembrane helix</keyword>
<evidence type="ECO:0000256" key="2">
    <source>
        <dbReference type="ARBA" id="ARBA00029447"/>
    </source>
</evidence>
<proteinExistence type="inferred from homology"/>
<evidence type="ECO:0000256" key="4">
    <source>
        <dbReference type="SAM" id="Coils"/>
    </source>
</evidence>
<dbReference type="EMBL" id="FOXB01000001">
    <property type="protein sequence ID" value="SFO88577.1"/>
    <property type="molecule type" value="Genomic_DNA"/>
</dbReference>
<keyword evidence="9" id="KW-1185">Reference proteome</keyword>
<dbReference type="SUPFAM" id="SSF158472">
    <property type="entry name" value="HAMP domain-like"/>
    <property type="match status" value="1"/>
</dbReference>
<dbReference type="SMART" id="SM00283">
    <property type="entry name" value="MA"/>
    <property type="match status" value="1"/>
</dbReference>
<evidence type="ECO:0000256" key="1">
    <source>
        <dbReference type="ARBA" id="ARBA00022500"/>
    </source>
</evidence>
<dbReference type="PROSITE" id="PS50111">
    <property type="entry name" value="CHEMOTAXIS_TRANSDUC_2"/>
    <property type="match status" value="1"/>
</dbReference>
<dbReference type="InterPro" id="IPR004089">
    <property type="entry name" value="MCPsignal_dom"/>
</dbReference>
<keyword evidence="5" id="KW-0472">Membrane</keyword>
<dbReference type="AlphaFoldDB" id="A0A1I5KU94"/>